<keyword evidence="2" id="KW-0418">Kinase</keyword>
<proteinExistence type="predicted"/>
<dbReference type="InterPro" id="IPR011029">
    <property type="entry name" value="DEATH-like_dom_sf"/>
</dbReference>
<dbReference type="AlphaFoldDB" id="A0A0A9WTI8"/>
<dbReference type="GO" id="GO:0016301">
    <property type="term" value="F:kinase activity"/>
    <property type="evidence" value="ECO:0007669"/>
    <property type="project" value="UniProtKB-KW"/>
</dbReference>
<dbReference type="EMBL" id="GDHC01007492">
    <property type="protein sequence ID" value="JAQ11137.1"/>
    <property type="molecule type" value="Transcribed_RNA"/>
</dbReference>
<dbReference type="EMBL" id="GBHO01043983">
    <property type="protein sequence ID" value="JAF99620.1"/>
    <property type="molecule type" value="Transcribed_RNA"/>
</dbReference>
<protein>
    <submittedName>
        <fullName evidence="2">Type III pantothenate kinase</fullName>
    </submittedName>
</protein>
<evidence type="ECO:0000313" key="1">
    <source>
        <dbReference type="EMBL" id="JAF99620.1"/>
    </source>
</evidence>
<dbReference type="SUPFAM" id="SSF47986">
    <property type="entry name" value="DEATH domain"/>
    <property type="match status" value="1"/>
</dbReference>
<dbReference type="EMBL" id="GBHO01035459">
    <property type="protein sequence ID" value="JAG08145.1"/>
    <property type="molecule type" value="Transcribed_RNA"/>
</dbReference>
<reference evidence="2" key="1">
    <citation type="journal article" date="2014" name="PLoS ONE">
        <title>Transcriptome-Based Identification of ABC Transporters in the Western Tarnished Plant Bug Lygus hesperus.</title>
        <authorList>
            <person name="Hull J.J."/>
            <person name="Chaney K."/>
            <person name="Geib S.M."/>
            <person name="Fabrick J.A."/>
            <person name="Brent C.S."/>
            <person name="Walsh D."/>
            <person name="Lavine L.C."/>
        </authorList>
    </citation>
    <scope>NUCLEOTIDE SEQUENCE</scope>
</reference>
<organism evidence="2">
    <name type="scientific">Lygus hesperus</name>
    <name type="common">Western plant bug</name>
    <dbReference type="NCBI Taxonomy" id="30085"/>
    <lineage>
        <taxon>Eukaryota</taxon>
        <taxon>Metazoa</taxon>
        <taxon>Ecdysozoa</taxon>
        <taxon>Arthropoda</taxon>
        <taxon>Hexapoda</taxon>
        <taxon>Insecta</taxon>
        <taxon>Pterygota</taxon>
        <taxon>Neoptera</taxon>
        <taxon>Paraneoptera</taxon>
        <taxon>Hemiptera</taxon>
        <taxon>Heteroptera</taxon>
        <taxon>Panheteroptera</taxon>
        <taxon>Cimicomorpha</taxon>
        <taxon>Miridae</taxon>
        <taxon>Mirini</taxon>
        <taxon>Lygus</taxon>
    </lineage>
</organism>
<keyword evidence="2" id="KW-0808">Transferase</keyword>
<evidence type="ECO:0000313" key="3">
    <source>
        <dbReference type="EMBL" id="JAQ11137.1"/>
    </source>
</evidence>
<evidence type="ECO:0000313" key="2">
    <source>
        <dbReference type="EMBL" id="JAG08145.1"/>
    </source>
</evidence>
<reference evidence="2" key="2">
    <citation type="submission" date="2014-07" db="EMBL/GenBank/DDBJ databases">
        <authorList>
            <person name="Hull J."/>
        </authorList>
    </citation>
    <scope>NUCLEOTIDE SEQUENCE</scope>
</reference>
<accession>A0A0A9WTI8</accession>
<gene>
    <name evidence="2" type="primary">coaX_4</name>
    <name evidence="1" type="synonym">coaX_7</name>
    <name evidence="1" type="ORF">CM83_40387</name>
    <name evidence="2" type="ORF">CM83_40390</name>
    <name evidence="3" type="ORF">g.46681</name>
</gene>
<name>A0A0A9WTI8_LYGHE</name>
<reference evidence="3" key="3">
    <citation type="journal article" date="2016" name="Gigascience">
        <title>De novo construction of an expanded transcriptome assembly for the western tarnished plant bug, Lygus hesperus.</title>
        <authorList>
            <person name="Tassone E.E."/>
            <person name="Geib S.M."/>
            <person name="Hall B."/>
            <person name="Fabrick J.A."/>
            <person name="Brent C.S."/>
            <person name="Hull J.J."/>
        </authorList>
    </citation>
    <scope>NUCLEOTIDE SEQUENCE</scope>
</reference>
<sequence length="257" mass="29839">MDVIAVTLSLKRFLQAVAMIWETSKPFSDFVDNYQEIKRSIIDFTETDRTTEDGDYEKKLESLKLHFGKQIHSVRQLDAARDVRALVFLLEKRLLLGWFNVDPLVEVMKTYEMDETNTFGDLMNYRIKLNDFKVCNKQAFTPPPYDPDIFSQVPKNRDVLPPRVYDKICALMDNDWRAFGNEMVCENYATEGQMDELKRDGNLTNEDATRRVLDIFVNGGDKRSKRSQLSKLLRLIHRNDIDEVVESMFLDGNSGSS</sequence>